<reference evidence="2 3" key="1">
    <citation type="submission" date="2015-09" db="EMBL/GenBank/DDBJ databases">
        <authorList>
            <person name="Jackson K.R."/>
            <person name="Lunt B.L."/>
            <person name="Fisher J.N.B."/>
            <person name="Gardner A.V."/>
            <person name="Bailey M.E."/>
            <person name="Deus L.M."/>
            <person name="Earl A.S."/>
            <person name="Gibby P.D."/>
            <person name="Hartmann K.A."/>
            <person name="Liu J.E."/>
            <person name="Manci A.M."/>
            <person name="Nielsen D.A."/>
            <person name="Solomon M.B."/>
            <person name="Breakwell D.P."/>
            <person name="Burnett S.H."/>
            <person name="Grose J.H."/>
        </authorList>
    </citation>
    <scope>NUCLEOTIDE SEQUENCE [LARGE SCALE GENOMIC DNA]</scope>
    <source>
        <strain evidence="2 3">CECT 7799</strain>
    </source>
</reference>
<evidence type="ECO:0000313" key="3">
    <source>
        <dbReference type="Proteomes" id="UP000049455"/>
    </source>
</evidence>
<evidence type="ECO:0000256" key="1">
    <source>
        <dbReference type="SAM" id="Phobius"/>
    </source>
</evidence>
<organism evidence="2 3">
    <name type="scientific">Jannaschia seosinensis</name>
    <dbReference type="NCBI Taxonomy" id="313367"/>
    <lineage>
        <taxon>Bacteria</taxon>
        <taxon>Pseudomonadati</taxon>
        <taxon>Pseudomonadota</taxon>
        <taxon>Alphaproteobacteria</taxon>
        <taxon>Rhodobacterales</taxon>
        <taxon>Roseobacteraceae</taxon>
        <taxon>Jannaschia</taxon>
    </lineage>
</organism>
<feature type="transmembrane region" description="Helical" evidence="1">
    <location>
        <begin position="12"/>
        <end position="33"/>
    </location>
</feature>
<feature type="transmembrane region" description="Helical" evidence="1">
    <location>
        <begin position="39"/>
        <end position="58"/>
    </location>
</feature>
<dbReference type="EMBL" id="CYPR01000209">
    <property type="protein sequence ID" value="CUH40480.1"/>
    <property type="molecule type" value="Genomic_DNA"/>
</dbReference>
<keyword evidence="3" id="KW-1185">Reference proteome</keyword>
<keyword evidence="1" id="KW-0472">Membrane</keyword>
<dbReference type="STRING" id="313367.JSE7799_03213"/>
<name>A0A0M7BCL7_9RHOB</name>
<sequence>MTPDMRDSVRRVLSSWLLRLAIITAFVLVLRQMQGPSPWLLPALALYAAVSLLTSIMLERSRRRQANREAPPPKDTE</sequence>
<protein>
    <submittedName>
        <fullName evidence="2">Uncharacterized protein</fullName>
    </submittedName>
</protein>
<dbReference type="Proteomes" id="UP000049455">
    <property type="component" value="Unassembled WGS sequence"/>
</dbReference>
<keyword evidence="1" id="KW-0812">Transmembrane</keyword>
<evidence type="ECO:0000313" key="2">
    <source>
        <dbReference type="EMBL" id="CUH40480.1"/>
    </source>
</evidence>
<keyword evidence="1" id="KW-1133">Transmembrane helix</keyword>
<proteinExistence type="predicted"/>
<dbReference type="AlphaFoldDB" id="A0A0M7BCL7"/>
<gene>
    <name evidence="2" type="ORF">JSE7799_03213</name>
</gene>
<accession>A0A0M7BCL7</accession>